<dbReference type="EMBL" id="FLMQ01000057">
    <property type="protein sequence ID" value="SBP89716.1"/>
    <property type="molecule type" value="Genomic_DNA"/>
</dbReference>
<dbReference type="InterPro" id="IPR053152">
    <property type="entry name" value="Hydrolase_YcaC-like"/>
</dbReference>
<dbReference type="InterPro" id="IPR036380">
    <property type="entry name" value="Isochorismatase-like_sf"/>
</dbReference>
<protein>
    <submittedName>
        <fullName evidence="1">Uncharacterized protein</fullName>
    </submittedName>
</protein>
<reference evidence="1 2" key="1">
    <citation type="submission" date="2016-06" db="EMBL/GenBank/DDBJ databases">
        <authorList>
            <person name="Kjaerup R.B."/>
            <person name="Dalgaard T.S."/>
            <person name="Juul-Madsen H.R."/>
        </authorList>
    </citation>
    <scope>NUCLEOTIDE SEQUENCE [LARGE SCALE GENOMIC DNA]</scope>
    <source>
        <strain evidence="1 2">DSM 16361</strain>
    </source>
</reference>
<name>A0A238D8T3_THIDL</name>
<dbReference type="Proteomes" id="UP000214566">
    <property type="component" value="Unassembled WGS sequence"/>
</dbReference>
<dbReference type="PANTHER" id="PTHR43559">
    <property type="entry name" value="HYDROLASE YCAC-RELATED"/>
    <property type="match status" value="1"/>
</dbReference>
<dbReference type="PANTHER" id="PTHR43559:SF3">
    <property type="entry name" value="HYDROLASE YCAC-RELATED"/>
    <property type="match status" value="1"/>
</dbReference>
<proteinExistence type="predicted"/>
<evidence type="ECO:0000313" key="1">
    <source>
        <dbReference type="EMBL" id="SBP89716.1"/>
    </source>
</evidence>
<accession>A0A238D8T3</accession>
<sequence length="138" mass="15302">MPTHSLIDDGDPAYPVVNASGAWSHYEAEAAMARMTRSGAQLVTVFAFGCELQADWKESSADPMFESFIDNLPEDGFVVQGFWDNANTRESRIRSEPCRFKPGCERSTRTTQCRTCPPCSSPMALPCCRWSLALRAPC</sequence>
<organism evidence="1 2">
    <name type="scientific">Thiomonas delicata</name>
    <name type="common">Thiomonas cuprina</name>
    <dbReference type="NCBI Taxonomy" id="364030"/>
    <lineage>
        <taxon>Bacteria</taxon>
        <taxon>Pseudomonadati</taxon>
        <taxon>Pseudomonadota</taxon>
        <taxon>Betaproteobacteria</taxon>
        <taxon>Burkholderiales</taxon>
        <taxon>Thiomonas</taxon>
    </lineage>
</organism>
<keyword evidence="2" id="KW-1185">Reference proteome</keyword>
<gene>
    <name evidence="1" type="ORF">THIARS_80240</name>
</gene>
<dbReference type="SUPFAM" id="SSF52499">
    <property type="entry name" value="Isochorismatase-like hydrolases"/>
    <property type="match status" value="1"/>
</dbReference>
<dbReference type="AlphaFoldDB" id="A0A238D8T3"/>
<evidence type="ECO:0000313" key="2">
    <source>
        <dbReference type="Proteomes" id="UP000214566"/>
    </source>
</evidence>
<dbReference type="Gene3D" id="3.40.50.850">
    <property type="entry name" value="Isochorismatase-like"/>
    <property type="match status" value="1"/>
</dbReference>